<gene>
    <name evidence="2" type="ORF">B0I18_10322</name>
</gene>
<evidence type="ECO:0000259" key="1">
    <source>
        <dbReference type="Pfam" id="PF01522"/>
    </source>
</evidence>
<comment type="caution">
    <text evidence="2">The sequence shown here is derived from an EMBL/GenBank/DDBJ whole genome shotgun (WGS) entry which is preliminary data.</text>
</comment>
<dbReference type="Gene3D" id="3.20.20.370">
    <property type="entry name" value="Glycoside hydrolase/deacetylase"/>
    <property type="match status" value="1"/>
</dbReference>
<dbReference type="SUPFAM" id="SSF88713">
    <property type="entry name" value="Glycoside hydrolase/deacetylase"/>
    <property type="match status" value="1"/>
</dbReference>
<organism evidence="2 3">
    <name type="scientific">Taibaiella chishuiensis</name>
    <dbReference type="NCBI Taxonomy" id="1434707"/>
    <lineage>
        <taxon>Bacteria</taxon>
        <taxon>Pseudomonadati</taxon>
        <taxon>Bacteroidota</taxon>
        <taxon>Chitinophagia</taxon>
        <taxon>Chitinophagales</taxon>
        <taxon>Chitinophagaceae</taxon>
        <taxon>Taibaiella</taxon>
    </lineage>
</organism>
<name>A0A2P8D5E9_9BACT</name>
<sequence length="267" mass="30670">MQSSRRKILFSVDLEEFDIPEEHGTRLPLDTKLAVSLEGMRNLDNLMQQHQATATLFTTAFWASHHTDYVRELAQQHEIASHTFYHDRFEPGDLERSRTLLSDISGQEIQGLRMPLMQTVDLKAVKEAGYIYDSSLHPTWIPGRYNNLNSPRKLFYNKEGLWILPASVTPVLRIPVFWLALKNLPLALYKSLCRQILEKDGYIVLYVHPWEFTDLSRFKLPLITRRIDGAALTDRLGHLFGYLQKQGAVFETHAGLVATQQALSLPL</sequence>
<dbReference type="GO" id="GO:0016810">
    <property type="term" value="F:hydrolase activity, acting on carbon-nitrogen (but not peptide) bonds"/>
    <property type="evidence" value="ECO:0007669"/>
    <property type="project" value="InterPro"/>
</dbReference>
<dbReference type="GO" id="GO:0005975">
    <property type="term" value="P:carbohydrate metabolic process"/>
    <property type="evidence" value="ECO:0007669"/>
    <property type="project" value="InterPro"/>
</dbReference>
<feature type="domain" description="NodB homology" evidence="1">
    <location>
        <begin position="41"/>
        <end position="117"/>
    </location>
</feature>
<dbReference type="Pfam" id="PF01522">
    <property type="entry name" value="Polysacc_deac_1"/>
    <property type="match status" value="1"/>
</dbReference>
<dbReference type="RefSeq" id="WP_106522638.1">
    <property type="nucleotide sequence ID" value="NZ_PYGD01000003.1"/>
</dbReference>
<evidence type="ECO:0000313" key="3">
    <source>
        <dbReference type="Proteomes" id="UP000240572"/>
    </source>
</evidence>
<dbReference type="Proteomes" id="UP000240572">
    <property type="component" value="Unassembled WGS sequence"/>
</dbReference>
<dbReference type="InterPro" id="IPR011330">
    <property type="entry name" value="Glyco_hydro/deAcase_b/a-brl"/>
</dbReference>
<dbReference type="InterPro" id="IPR002509">
    <property type="entry name" value="NODB_dom"/>
</dbReference>
<accession>A0A2P8D5E9</accession>
<reference evidence="2 3" key="1">
    <citation type="submission" date="2018-03" db="EMBL/GenBank/DDBJ databases">
        <title>Genomic Encyclopedia of Type Strains, Phase III (KMG-III): the genomes of soil and plant-associated and newly described type strains.</title>
        <authorList>
            <person name="Whitman W."/>
        </authorList>
    </citation>
    <scope>NUCLEOTIDE SEQUENCE [LARGE SCALE GENOMIC DNA]</scope>
    <source>
        <strain evidence="2 3">CGMCC 1.12700</strain>
    </source>
</reference>
<dbReference type="EMBL" id="PYGD01000003">
    <property type="protein sequence ID" value="PSK92445.1"/>
    <property type="molecule type" value="Genomic_DNA"/>
</dbReference>
<dbReference type="AlphaFoldDB" id="A0A2P8D5E9"/>
<dbReference type="PANTHER" id="PTHR47561:SF1">
    <property type="entry name" value="POLYSACCHARIDE DEACETYLASE FAMILY PROTEIN (AFU_ORTHOLOGUE AFUA_6G05030)"/>
    <property type="match status" value="1"/>
</dbReference>
<proteinExistence type="predicted"/>
<protein>
    <submittedName>
        <fullName evidence="2">Polysaccharide deacetylase</fullName>
    </submittedName>
</protein>
<dbReference type="OrthoDB" id="9806342at2"/>
<keyword evidence="3" id="KW-1185">Reference proteome</keyword>
<dbReference type="PANTHER" id="PTHR47561">
    <property type="entry name" value="POLYSACCHARIDE DEACETYLASE FAMILY PROTEIN (AFU_ORTHOLOGUE AFUA_6G05030)"/>
    <property type="match status" value="1"/>
</dbReference>
<evidence type="ECO:0000313" key="2">
    <source>
        <dbReference type="EMBL" id="PSK92445.1"/>
    </source>
</evidence>